<dbReference type="Proteomes" id="UP001499979">
    <property type="component" value="Unassembled WGS sequence"/>
</dbReference>
<dbReference type="InterPro" id="IPR001926">
    <property type="entry name" value="TrpB-like_PALP"/>
</dbReference>
<dbReference type="PANTHER" id="PTHR43780:SF2">
    <property type="entry name" value="1-AMINOCYCLOPROPANE-1-CARBOXYLATE DEAMINASE-RELATED"/>
    <property type="match status" value="1"/>
</dbReference>
<dbReference type="EMBL" id="BAAAJE010000001">
    <property type="protein sequence ID" value="GAA1127246.1"/>
    <property type="molecule type" value="Genomic_DNA"/>
</dbReference>
<evidence type="ECO:0000256" key="1">
    <source>
        <dbReference type="ARBA" id="ARBA00001933"/>
    </source>
</evidence>
<dbReference type="Gene3D" id="3.40.50.1100">
    <property type="match status" value="2"/>
</dbReference>
<dbReference type="PIRSF" id="PIRSF006278">
    <property type="entry name" value="ACCD_DCysDesulf"/>
    <property type="match status" value="1"/>
</dbReference>
<keyword evidence="3" id="KW-0663">Pyridoxal phosphate</keyword>
<proteinExistence type="inferred from homology"/>
<dbReference type="InterPro" id="IPR027278">
    <property type="entry name" value="ACCD_DCysDesulf"/>
</dbReference>
<dbReference type="RefSeq" id="WP_343905120.1">
    <property type="nucleotide sequence ID" value="NZ_BAAAJE010000001.1"/>
</dbReference>
<keyword evidence="6" id="KW-1185">Reference proteome</keyword>
<organism evidence="5 6">
    <name type="scientific">Nocardioides aquiterrae</name>
    <dbReference type="NCBI Taxonomy" id="203799"/>
    <lineage>
        <taxon>Bacteria</taxon>
        <taxon>Bacillati</taxon>
        <taxon>Actinomycetota</taxon>
        <taxon>Actinomycetes</taxon>
        <taxon>Propionibacteriales</taxon>
        <taxon>Nocardioidaceae</taxon>
        <taxon>Nocardioides</taxon>
    </lineage>
</organism>
<evidence type="ECO:0000259" key="4">
    <source>
        <dbReference type="Pfam" id="PF00291"/>
    </source>
</evidence>
<name>A0ABN1U9I6_9ACTN</name>
<comment type="similarity">
    <text evidence="2">Belongs to the ACC deaminase/D-cysteine desulfhydrase family.</text>
</comment>
<accession>A0ABN1U9I6</accession>
<protein>
    <submittedName>
        <fullName evidence="5">D-cysteine desulfhydrase</fullName>
    </submittedName>
</protein>
<dbReference type="InterPro" id="IPR036052">
    <property type="entry name" value="TrpB-like_PALP_sf"/>
</dbReference>
<evidence type="ECO:0000313" key="5">
    <source>
        <dbReference type="EMBL" id="GAA1127246.1"/>
    </source>
</evidence>
<reference evidence="5 6" key="1">
    <citation type="journal article" date="2019" name="Int. J. Syst. Evol. Microbiol.">
        <title>The Global Catalogue of Microorganisms (GCM) 10K type strain sequencing project: providing services to taxonomists for standard genome sequencing and annotation.</title>
        <authorList>
            <consortium name="The Broad Institute Genomics Platform"/>
            <consortium name="The Broad Institute Genome Sequencing Center for Infectious Disease"/>
            <person name="Wu L."/>
            <person name="Ma J."/>
        </authorList>
    </citation>
    <scope>NUCLEOTIDE SEQUENCE [LARGE SCALE GENOMIC DNA]</scope>
    <source>
        <strain evidence="5 6">JCM 11813</strain>
    </source>
</reference>
<comment type="caution">
    <text evidence="5">The sequence shown here is derived from an EMBL/GenBank/DDBJ whole genome shotgun (WGS) entry which is preliminary data.</text>
</comment>
<feature type="domain" description="Tryptophan synthase beta chain-like PALP" evidence="4">
    <location>
        <begin position="11"/>
        <end position="302"/>
    </location>
</feature>
<evidence type="ECO:0000256" key="3">
    <source>
        <dbReference type="ARBA" id="ARBA00022898"/>
    </source>
</evidence>
<dbReference type="Pfam" id="PF00291">
    <property type="entry name" value="PALP"/>
    <property type="match status" value="1"/>
</dbReference>
<evidence type="ECO:0000313" key="6">
    <source>
        <dbReference type="Proteomes" id="UP001499979"/>
    </source>
</evidence>
<sequence length="333" mass="34235">MGLVDLPRVPLGIFPTPFARVSDLAGEPGLRELYLKRDDLTGFAWGGNKVRTLEYVLADALARGSDTVVVAGGPTSNFAAMLAVAACRYGLGVTQVCYGDLREGASALKVSRRAGAVVEFTGGPDRGGMEERAAEIAESQRAQGLTSYVVPRGGATAVGACGFAAAAVELLEQLDEHDLAEVTVVLPVGSGGSIAGLVAGLALAGAGDRVDVVGVSVSRPVALARQEIAERAEACARLVGATGTPARWRLVDGRGPGYGSSSAEADRLALRVLCHGGLLADPVYNAKALLWLSQHRPELRRPLVYWSTGGALASADELTSTTAGAAVGEEARS</sequence>
<evidence type="ECO:0000256" key="2">
    <source>
        <dbReference type="ARBA" id="ARBA00008639"/>
    </source>
</evidence>
<comment type="cofactor">
    <cofactor evidence="1">
        <name>pyridoxal 5'-phosphate</name>
        <dbReference type="ChEBI" id="CHEBI:597326"/>
    </cofactor>
</comment>
<dbReference type="PANTHER" id="PTHR43780">
    <property type="entry name" value="1-AMINOCYCLOPROPANE-1-CARBOXYLATE DEAMINASE-RELATED"/>
    <property type="match status" value="1"/>
</dbReference>
<dbReference type="SUPFAM" id="SSF53686">
    <property type="entry name" value="Tryptophan synthase beta subunit-like PLP-dependent enzymes"/>
    <property type="match status" value="1"/>
</dbReference>
<gene>
    <name evidence="5" type="ORF">GCM10009606_03630</name>
</gene>